<dbReference type="EMBL" id="KY684109">
    <property type="protein sequence ID" value="ARF11618.1"/>
    <property type="molecule type" value="Genomic_DNA"/>
</dbReference>
<dbReference type="InterPro" id="IPR036770">
    <property type="entry name" value="Ankyrin_rpt-contain_sf"/>
</dbReference>
<proteinExistence type="predicted"/>
<dbReference type="Pfam" id="PF12796">
    <property type="entry name" value="Ank_2"/>
    <property type="match status" value="1"/>
</dbReference>
<feature type="domain" description="RING-type" evidence="2">
    <location>
        <begin position="1573"/>
        <end position="1607"/>
    </location>
</feature>
<protein>
    <submittedName>
        <fullName evidence="3">Ankyrin repeat protein</fullName>
    </submittedName>
</protein>
<keyword evidence="1" id="KW-0862">Zinc</keyword>
<sequence>MNMYDIINKKYIRIPDIGNITTYVPVHTITEYTTNTYPQIPSIMIDMDKPYVTDINDLDNEIWFKNEEFETVNNTESNDVIDDTYYRQIQIESMFEETVKIFSNLDNNDNDNDFKKYRYVCSNAAEVLINTMFESQWLFEPMKKILWIYLMLACKYEYRAIKYIISNNHFTNDLFTIKDKYGYTPLYHALLNEKVDVSILHKVITYDILNEIYFDEYPLIVYTILNTNTFGYILYNVPNIQELIYEKSLFTYSCIFNIHTANLLLTHKSMRKQDFDKLDDNNMSCLMNAIIHQPKLFTILHNSEYCTNELFNYNHELYGNILILACRFQPSSVDEILSSQYINYAITKINTNMLINLSLNIKTFSSLIVYNQEIIKNQVVLNDIIHYNPDAFKYLIENDFIVKEQLLKNDEYGISPILFGLLYNFQIFIIIYASKLWSSDLLHIKSNKEGKNILMMLLESNNDTKLCFVEGMYDKGYINKTILNISDSDNFTVFWYFCKYMPKIALKILRNIKLNLSSDTIKKICHNITNIKILKKLVNRQYITKEFVNNLDEFCNNFFMESCYFNNAIVNLLIDYELIDQTTIEQINVAKDNCLLLLLKQNSETTYDSIKKILALPFFNKTIILQKNIFDEFSLLLMCKQKYQYIKLLSQSTYFDEVISSLNKSEWEKCFICSYESRDLELIKTICDHPLFTEEMFKLRNTDDLYIYKLILIDSSILNYIIGHKFCNSVLVNELYSKLLTHSKISVEILESIFNLSKYDANTLLITDVTGNNCLTIAIQNNNISLVKKIIESPLFNKSIIRFNNLAIVNSIEMINLLLNCEHFTTDILLLKNETNTYLLDYYFLNNKVDIITEIIKSDKATIDVLTYKNYHDKSILLELFTYKEKIIDAIMNKNIITMDHLLQTDTFGNTCLHIVAGSLLSEYDSNTTMEDYETNYKDILVTLEKYINSDKLSSNLFEIQNKNGDNFLYINPRLLKIVLNSKYCSPILFTMKNNKNLTLFGRLCSSYYDYVEIFIKSPFFKIEYLLHEVGINHRITALSHICITDTNNIIEYILNMPDCTNELLNYRDNRGFTPLTYCILTQNENNIIKILDSKYDLASSFNYIYNNNRNLLVLAAFVSSKILELLIKSKYTTKEMFLFPDKYNHNLVIYAMSDSVSNIQIITESKFWCDELANIRDIDNDCLMIYPYNKPEIVEYMITAQKCTLDMIKMKNNFGRTCLHYYTKYNHQTLAHMILSSFDLTDIISIQDNEGNTCLHTACQYNIKSLPVFLNSKYITPDILSIQNQKGQNALMILLKYNSLTTLFNHLLKLCEERKDILYQKDQKGKTILFYAARYNIRMLRVLLKLKDCNFELLNHRNNQNMTCYQYTCIHNGESIKYLLKHKETTNNMLYNLHMDYGSCLTLAARYQPIALKYLLEWKPLEWKVIETVFEKENFLTIACKYNHESVKYILETNRDLTTFFTGIYNNKPYLTACQHQPEAIKYLLDSNYKCDNDCLTECINESYECQPKALVYILQKCNDRNLLNIEDDRGYRLAHRLHQVYPNTTIETISNISLTHYTNVMVDEKDTANACNICYTYKKVVLLTPCYHMTCISCAFKLKKCPLCRNIIEDKKVIYE</sequence>
<gene>
    <name evidence="3" type="ORF">Klosneuvirus_2_54</name>
</gene>
<dbReference type="Pfam" id="PF13920">
    <property type="entry name" value="zf-C3HC4_3"/>
    <property type="match status" value="1"/>
</dbReference>
<dbReference type="SMART" id="SM00248">
    <property type="entry name" value="ANK"/>
    <property type="match status" value="11"/>
</dbReference>
<dbReference type="PANTHER" id="PTHR24121">
    <property type="entry name" value="NO MECHANORECEPTOR POTENTIAL C, ISOFORM D-RELATED"/>
    <property type="match status" value="1"/>
</dbReference>
<evidence type="ECO:0000313" key="3">
    <source>
        <dbReference type="EMBL" id="ARF11618.1"/>
    </source>
</evidence>
<organism evidence="3">
    <name type="scientific">Klosneuvirus KNV1</name>
    <dbReference type="NCBI Taxonomy" id="1977640"/>
    <lineage>
        <taxon>Viruses</taxon>
        <taxon>Varidnaviria</taxon>
        <taxon>Bamfordvirae</taxon>
        <taxon>Nucleocytoviricota</taxon>
        <taxon>Megaviricetes</taxon>
        <taxon>Imitervirales</taxon>
        <taxon>Mimiviridae</taxon>
        <taxon>Klosneuvirinae</taxon>
        <taxon>Klosneuvirus</taxon>
    </lineage>
</organism>
<dbReference type="InterPro" id="IPR013083">
    <property type="entry name" value="Znf_RING/FYVE/PHD"/>
</dbReference>
<evidence type="ECO:0000256" key="1">
    <source>
        <dbReference type="PROSITE-ProRule" id="PRU00175"/>
    </source>
</evidence>
<dbReference type="InterPro" id="IPR001841">
    <property type="entry name" value="Znf_RING"/>
</dbReference>
<dbReference type="Gene3D" id="1.25.40.20">
    <property type="entry name" value="Ankyrin repeat-containing domain"/>
    <property type="match status" value="3"/>
</dbReference>
<dbReference type="SUPFAM" id="SSF57850">
    <property type="entry name" value="RING/U-box"/>
    <property type="match status" value="1"/>
</dbReference>
<dbReference type="SUPFAM" id="SSF48403">
    <property type="entry name" value="Ankyrin repeat"/>
    <property type="match status" value="3"/>
</dbReference>
<dbReference type="InterPro" id="IPR002110">
    <property type="entry name" value="Ankyrin_rpt"/>
</dbReference>
<dbReference type="SMART" id="SM00184">
    <property type="entry name" value="RING"/>
    <property type="match status" value="1"/>
</dbReference>
<accession>A0A1V0SJ08</accession>
<dbReference type="Gene3D" id="3.30.40.10">
    <property type="entry name" value="Zinc/RING finger domain, C3HC4 (zinc finger)"/>
    <property type="match status" value="1"/>
</dbReference>
<name>A0A1V0SJ08_9VIRU</name>
<keyword evidence="1" id="KW-0863">Zinc-finger</keyword>
<reference evidence="3" key="1">
    <citation type="journal article" date="2017" name="Science">
        <title>Giant viruses with an expanded complement of translation system components.</title>
        <authorList>
            <person name="Schulz F."/>
            <person name="Yutin N."/>
            <person name="Ivanova N.N."/>
            <person name="Ortega D.R."/>
            <person name="Lee T.K."/>
            <person name="Vierheilig J."/>
            <person name="Daims H."/>
            <person name="Horn M."/>
            <person name="Wagner M."/>
            <person name="Jensen G.J."/>
            <person name="Kyrpides N.C."/>
            <person name="Koonin E.V."/>
            <person name="Woyke T."/>
        </authorList>
    </citation>
    <scope>NUCLEOTIDE SEQUENCE</scope>
    <source>
        <strain evidence="3">KNV1</strain>
    </source>
</reference>
<dbReference type="PROSITE" id="PS50089">
    <property type="entry name" value="ZF_RING_2"/>
    <property type="match status" value="1"/>
</dbReference>
<dbReference type="PANTHER" id="PTHR24121:SF21">
    <property type="entry name" value="ANKYRIN REPEAT FAMILY PROTEIN"/>
    <property type="match status" value="1"/>
</dbReference>
<evidence type="ECO:0000259" key="2">
    <source>
        <dbReference type="PROSITE" id="PS50089"/>
    </source>
</evidence>
<keyword evidence="1" id="KW-0479">Metal-binding</keyword>
<dbReference type="GO" id="GO:0008270">
    <property type="term" value="F:zinc ion binding"/>
    <property type="evidence" value="ECO:0007669"/>
    <property type="project" value="UniProtKB-KW"/>
</dbReference>